<feature type="coiled-coil region" evidence="1">
    <location>
        <begin position="80"/>
        <end position="117"/>
    </location>
</feature>
<name>A0A261XZ55_9FUNG</name>
<sequence length="341" mass="39059">MRSHAQRFKTLVQEQALYGDVVARLESQQMVVDRLVREVASLEPERKESAPLSDTIRKLRSLSLSNGKEKPEEESSRILLEQTQNVLQDAIARKNALLEEKARVEKIQQDLDDLSLRIFEHVNSAADLSEEHEMSIRLLYLQEQAEHIKENLTNHQEAKNVLLSAEEDVTVALRKFNKAKAYQAKRQAFIYKWEDGQRFSQQAQKKFNQARKLAPAMTAPAKIFKSDKFKYFEAPVFDWANMDPSIERAETAQKDIAERVNWLTSHIEALQIDNEIAIAAVKEATDALNTERLRIINGVLDESIPWSLSYRHRTDHAQNHDAPPTFEEAIAHRSPPVSADA</sequence>
<dbReference type="Proteomes" id="UP000242875">
    <property type="component" value="Unassembled WGS sequence"/>
</dbReference>
<dbReference type="AlphaFoldDB" id="A0A261XZ55"/>
<evidence type="ECO:0000313" key="3">
    <source>
        <dbReference type="Proteomes" id="UP000242875"/>
    </source>
</evidence>
<reference evidence="2 3" key="1">
    <citation type="journal article" date="2017" name="Mycologia">
        <title>Bifiguratus adelaidae, gen. et sp. nov., a new member of Mucoromycotina in endophytic and soil-dwelling habitats.</title>
        <authorList>
            <person name="Torres-Cruz T.J."/>
            <person name="Billingsley Tobias T.L."/>
            <person name="Almatruk M."/>
            <person name="Hesse C."/>
            <person name="Kuske C.R."/>
            <person name="Desiro A."/>
            <person name="Benucci G.M."/>
            <person name="Bonito G."/>
            <person name="Stajich J.E."/>
            <person name="Dunlap C."/>
            <person name="Arnold A.E."/>
            <person name="Porras-Alfaro A."/>
        </authorList>
    </citation>
    <scope>NUCLEOTIDE SEQUENCE [LARGE SCALE GENOMIC DNA]</scope>
    <source>
        <strain evidence="2 3">AZ0501</strain>
    </source>
</reference>
<evidence type="ECO:0000313" key="2">
    <source>
        <dbReference type="EMBL" id="OZJ03646.1"/>
    </source>
</evidence>
<organism evidence="2 3">
    <name type="scientific">Bifiguratus adelaidae</name>
    <dbReference type="NCBI Taxonomy" id="1938954"/>
    <lineage>
        <taxon>Eukaryota</taxon>
        <taxon>Fungi</taxon>
        <taxon>Fungi incertae sedis</taxon>
        <taxon>Mucoromycota</taxon>
        <taxon>Mucoromycotina</taxon>
        <taxon>Endogonomycetes</taxon>
        <taxon>Endogonales</taxon>
        <taxon>Endogonales incertae sedis</taxon>
        <taxon>Bifiguratus</taxon>
    </lineage>
</organism>
<keyword evidence="1" id="KW-0175">Coiled coil</keyword>
<evidence type="ECO:0000256" key="1">
    <source>
        <dbReference type="SAM" id="Coils"/>
    </source>
</evidence>
<protein>
    <submittedName>
        <fullName evidence="2">Uncharacterized protein</fullName>
    </submittedName>
</protein>
<dbReference type="EMBL" id="MVBO01000075">
    <property type="protein sequence ID" value="OZJ03646.1"/>
    <property type="molecule type" value="Genomic_DNA"/>
</dbReference>
<accession>A0A261XZ55</accession>
<keyword evidence="3" id="KW-1185">Reference proteome</keyword>
<comment type="caution">
    <text evidence="2">The sequence shown here is derived from an EMBL/GenBank/DDBJ whole genome shotgun (WGS) entry which is preliminary data.</text>
</comment>
<gene>
    <name evidence="2" type="ORF">BZG36_03929</name>
</gene>
<proteinExistence type="predicted"/>